<comment type="caution">
    <text evidence="1">The sequence shown here is derived from an EMBL/GenBank/DDBJ whole genome shotgun (WGS) entry which is preliminary data.</text>
</comment>
<reference evidence="1" key="1">
    <citation type="submission" date="2020-06" db="EMBL/GenBank/DDBJ databases">
        <title>Whole Genome Sequence of Bradyrhizobium sp. Strain 1S1.</title>
        <authorList>
            <person name="Bromfield E.S.P."/>
            <person name="Cloutier S."/>
        </authorList>
    </citation>
    <scope>NUCLEOTIDE SEQUENCE [LARGE SCALE GENOMIC DNA]</scope>
    <source>
        <strain evidence="1">1S1</strain>
    </source>
</reference>
<name>A0A973ZZU6_9BRAD</name>
<sequence>MNKTLVISGERLRNLLPTFAKWPRRDASPWLAHSRKIFASLLDIRKYSNRR</sequence>
<dbReference type="EMBL" id="JAAOLE020000001">
    <property type="protein sequence ID" value="NVI42807.1"/>
    <property type="molecule type" value="Genomic_DNA"/>
</dbReference>
<evidence type="ECO:0000313" key="1">
    <source>
        <dbReference type="EMBL" id="NVI42807.1"/>
    </source>
</evidence>
<protein>
    <submittedName>
        <fullName evidence="1">Uncharacterized protein</fullName>
    </submittedName>
</protein>
<dbReference type="AlphaFoldDB" id="A0A973ZZU6"/>
<dbReference type="RefSeq" id="WP_166209567.1">
    <property type="nucleotide sequence ID" value="NZ_CP088285.1"/>
</dbReference>
<accession>A0A973ZZU6</accession>
<organism evidence="1">
    <name type="scientific">Bradyrhizobium septentrionale</name>
    <dbReference type="NCBI Taxonomy" id="1404411"/>
    <lineage>
        <taxon>Bacteria</taxon>
        <taxon>Pseudomonadati</taxon>
        <taxon>Pseudomonadota</taxon>
        <taxon>Alphaproteobacteria</taxon>
        <taxon>Hyphomicrobiales</taxon>
        <taxon>Nitrobacteraceae</taxon>
        <taxon>Bradyrhizobium</taxon>
    </lineage>
</organism>
<gene>
    <name evidence="1" type="ORF">HAP48_006770</name>
</gene>
<proteinExistence type="predicted"/>